<feature type="transmembrane region" description="Helical" evidence="1">
    <location>
        <begin position="255"/>
        <end position="275"/>
    </location>
</feature>
<dbReference type="AlphaFoldDB" id="A0A660L2U0"/>
<comment type="caution">
    <text evidence="2">The sequence shown here is derived from an EMBL/GenBank/DDBJ whole genome shotgun (WGS) entry which is preliminary data.</text>
</comment>
<feature type="transmembrane region" description="Helical" evidence="1">
    <location>
        <begin position="176"/>
        <end position="196"/>
    </location>
</feature>
<reference evidence="2 3" key="1">
    <citation type="submission" date="2018-10" db="EMBL/GenBank/DDBJ databases">
        <title>Genomic Encyclopedia of Archaeal and Bacterial Type Strains, Phase II (KMG-II): from individual species to whole genera.</title>
        <authorList>
            <person name="Goeker M."/>
        </authorList>
    </citation>
    <scope>NUCLEOTIDE SEQUENCE [LARGE SCALE GENOMIC DNA]</scope>
    <source>
        <strain evidence="2 3">DSM 14954</strain>
    </source>
</reference>
<name>A0A660L2U0_9ACTN</name>
<gene>
    <name evidence="2" type="ORF">C8N24_5558</name>
</gene>
<keyword evidence="1" id="KW-0812">Transmembrane</keyword>
<accession>A0A660L2U0</accession>
<evidence type="ECO:0000313" key="3">
    <source>
        <dbReference type="Proteomes" id="UP000278962"/>
    </source>
</evidence>
<evidence type="ECO:0000256" key="1">
    <source>
        <dbReference type="SAM" id="Phobius"/>
    </source>
</evidence>
<keyword evidence="1" id="KW-0472">Membrane</keyword>
<organism evidence="2 3">
    <name type="scientific">Solirubrobacter pauli</name>
    <dbReference type="NCBI Taxonomy" id="166793"/>
    <lineage>
        <taxon>Bacteria</taxon>
        <taxon>Bacillati</taxon>
        <taxon>Actinomycetota</taxon>
        <taxon>Thermoleophilia</taxon>
        <taxon>Solirubrobacterales</taxon>
        <taxon>Solirubrobacteraceae</taxon>
        <taxon>Solirubrobacter</taxon>
    </lineage>
</organism>
<dbReference type="RefSeq" id="WP_147448008.1">
    <property type="nucleotide sequence ID" value="NZ_RBIL01000002.1"/>
</dbReference>
<feature type="transmembrane region" description="Helical" evidence="1">
    <location>
        <begin position="426"/>
        <end position="447"/>
    </location>
</feature>
<dbReference type="Proteomes" id="UP000278962">
    <property type="component" value="Unassembled WGS sequence"/>
</dbReference>
<keyword evidence="3" id="KW-1185">Reference proteome</keyword>
<dbReference type="EMBL" id="RBIL01000002">
    <property type="protein sequence ID" value="RKQ87534.1"/>
    <property type="molecule type" value="Genomic_DNA"/>
</dbReference>
<protein>
    <submittedName>
        <fullName evidence="2">Uncharacterized protein</fullName>
    </submittedName>
</protein>
<dbReference type="OrthoDB" id="2285053at2"/>
<feature type="transmembrane region" description="Helical" evidence="1">
    <location>
        <begin position="216"/>
        <end position="234"/>
    </location>
</feature>
<feature type="transmembrane region" description="Helical" evidence="1">
    <location>
        <begin position="143"/>
        <end position="164"/>
    </location>
</feature>
<feature type="transmembrane region" description="Helical" evidence="1">
    <location>
        <begin position="392"/>
        <end position="414"/>
    </location>
</feature>
<sequence>MNFCPSCGTRLSARAYVCPSCGARQDEFDLPDHDEDRPAPTFPTAAVIRAVPAPDSTPPASGPPVEGLARAAAVAAGIAAAIAAGVVLLAGLLIALVTPDNSLIGSVGIGTSLPTETFRQAVGTLLAPMVDRSDTLLAGSRRLHPLILLAVPLTALALAVRSQLHRTEGAPPLARFGWALLVALPFGVLMCVFALLGGKTELTAVSPPPGNAFALGVLWGLVGALIGTAGVLPLRELVALPPAAARALAAALSTLRPLAAVLAVCTVVALVGWLVQVGADAGGVREGRGTATALIEEATYAVDHGVNLTALSAGVLFRPDATSALGLPFPVDAPERVPGSDGAFRIFSYADRLPAAVFWPAVTLLLALMIAGAVAAGVAAARSAGAGTLQRAAAWGAITGPAWALTMAVALVLAGGLYHGDAGDGSAFGIFLVGGAVLGAAGGVLHARRRST</sequence>
<proteinExistence type="predicted"/>
<feature type="transmembrane region" description="Helical" evidence="1">
    <location>
        <begin position="71"/>
        <end position="97"/>
    </location>
</feature>
<evidence type="ECO:0000313" key="2">
    <source>
        <dbReference type="EMBL" id="RKQ87534.1"/>
    </source>
</evidence>
<keyword evidence="1" id="KW-1133">Transmembrane helix</keyword>
<feature type="transmembrane region" description="Helical" evidence="1">
    <location>
        <begin position="357"/>
        <end position="380"/>
    </location>
</feature>